<reference evidence="2 3" key="1">
    <citation type="submission" date="2019-03" db="EMBL/GenBank/DDBJ databases">
        <title>Sequencing 23 genomes of Wallemia ichthyophaga.</title>
        <authorList>
            <person name="Gostincar C."/>
        </authorList>
    </citation>
    <scope>NUCLEOTIDE SEQUENCE [LARGE SCALE GENOMIC DNA]</scope>
    <source>
        <strain evidence="2 3">EXF-5753</strain>
    </source>
</reference>
<evidence type="ECO:0008006" key="4">
    <source>
        <dbReference type="Google" id="ProtNLM"/>
    </source>
</evidence>
<proteinExistence type="predicted"/>
<comment type="caution">
    <text evidence="2">The sequence shown here is derived from an EMBL/GenBank/DDBJ whole genome shotgun (WGS) entry which is preliminary data.</text>
</comment>
<sequence length="179" mass="18937">MKFSIIAAISAVASAAPILRRDVGTLTFQDAAASDKKINLVTADASIPVGLNNGVLTAEQEPITVDFLPADSQFMKYTNSDDTKYGHIVNTADQQALTVDSPGAAQGQTIYLSESSISEDSSQMLQYWELDVASQEVKFLGAPQGADFGSGPFTPESQNEGNGLEIALNTDTAAKFVLQ</sequence>
<name>A0A4T0FH24_9BASI</name>
<gene>
    <name evidence="2" type="ORF">E3P99_03652</name>
</gene>
<dbReference type="Proteomes" id="UP000310189">
    <property type="component" value="Unassembled WGS sequence"/>
</dbReference>
<dbReference type="AlphaFoldDB" id="A0A4T0FH24"/>
<feature type="chain" id="PRO_5020400194" description="Ricin B lectin domain-containing protein" evidence="1">
    <location>
        <begin position="16"/>
        <end position="179"/>
    </location>
</feature>
<keyword evidence="1" id="KW-0732">Signal</keyword>
<evidence type="ECO:0000313" key="2">
    <source>
        <dbReference type="EMBL" id="TIA86554.1"/>
    </source>
</evidence>
<accession>A0A4T0FH24</accession>
<evidence type="ECO:0000256" key="1">
    <source>
        <dbReference type="SAM" id="SignalP"/>
    </source>
</evidence>
<feature type="signal peptide" evidence="1">
    <location>
        <begin position="1"/>
        <end position="15"/>
    </location>
</feature>
<dbReference type="EMBL" id="SPNW01000079">
    <property type="protein sequence ID" value="TIA86554.1"/>
    <property type="molecule type" value="Genomic_DNA"/>
</dbReference>
<dbReference type="OrthoDB" id="3356802at2759"/>
<evidence type="ECO:0000313" key="3">
    <source>
        <dbReference type="Proteomes" id="UP000310189"/>
    </source>
</evidence>
<keyword evidence="3" id="KW-1185">Reference proteome</keyword>
<protein>
    <recommendedName>
        <fullName evidence="4">Ricin B lectin domain-containing protein</fullName>
    </recommendedName>
</protein>
<organism evidence="2 3">
    <name type="scientific">Wallemia hederae</name>
    <dbReference type="NCBI Taxonomy" id="1540922"/>
    <lineage>
        <taxon>Eukaryota</taxon>
        <taxon>Fungi</taxon>
        <taxon>Dikarya</taxon>
        <taxon>Basidiomycota</taxon>
        <taxon>Wallemiomycotina</taxon>
        <taxon>Wallemiomycetes</taxon>
        <taxon>Wallemiales</taxon>
        <taxon>Wallemiaceae</taxon>
        <taxon>Wallemia</taxon>
    </lineage>
</organism>